<dbReference type="Pfam" id="PF13273">
    <property type="entry name" value="DUF4064"/>
    <property type="match status" value="1"/>
</dbReference>
<keyword evidence="2" id="KW-1133">Transmembrane helix</keyword>
<feature type="transmembrane region" description="Helical" evidence="2">
    <location>
        <begin position="121"/>
        <end position="153"/>
    </location>
</feature>
<dbReference type="EMBL" id="LT906464">
    <property type="protein sequence ID" value="SNW01463.1"/>
    <property type="molecule type" value="Genomic_DNA"/>
</dbReference>
<dbReference type="Proteomes" id="UP000243706">
    <property type="component" value="Chromosome 1"/>
</dbReference>
<evidence type="ECO:0000313" key="6">
    <source>
        <dbReference type="Proteomes" id="UP000243706"/>
    </source>
</evidence>
<name>A0A240C2A7_9STAP</name>
<feature type="compositionally biased region" description="Low complexity" evidence="1">
    <location>
        <begin position="11"/>
        <end position="22"/>
    </location>
</feature>
<dbReference type="KEGG" id="smus:C7J88_00380"/>
<dbReference type="Proteomes" id="UP000652995">
    <property type="component" value="Unassembled WGS sequence"/>
</dbReference>
<evidence type="ECO:0000259" key="3">
    <source>
        <dbReference type="Pfam" id="PF13273"/>
    </source>
</evidence>
<evidence type="ECO:0000313" key="5">
    <source>
        <dbReference type="EMBL" id="SNW01463.1"/>
    </source>
</evidence>
<reference evidence="5 6" key="2">
    <citation type="submission" date="2017-06" db="EMBL/GenBank/DDBJ databases">
        <authorList>
            <consortium name="Pathogen Informatics"/>
        </authorList>
    </citation>
    <scope>NUCLEOTIDE SEQUENCE [LARGE SCALE GENOMIC DNA]</scope>
    <source>
        <strain evidence="5 6">NCTC13833</strain>
    </source>
</reference>
<evidence type="ECO:0000313" key="4">
    <source>
        <dbReference type="EMBL" id="GGA81588.1"/>
    </source>
</evidence>
<keyword evidence="2" id="KW-0812">Transmembrane</keyword>
<protein>
    <submittedName>
        <fullName evidence="5">Membrane protein</fullName>
    </submittedName>
</protein>
<evidence type="ECO:0000256" key="1">
    <source>
        <dbReference type="SAM" id="MobiDB-lite"/>
    </source>
</evidence>
<keyword evidence="2" id="KW-0472">Membrane</keyword>
<feature type="transmembrane region" description="Helical" evidence="2">
    <location>
        <begin position="92"/>
        <end position="114"/>
    </location>
</feature>
<keyword evidence="7" id="KW-1185">Reference proteome</keyword>
<dbReference type="EMBL" id="BMCB01000001">
    <property type="protein sequence ID" value="GGA81588.1"/>
    <property type="molecule type" value="Genomic_DNA"/>
</dbReference>
<dbReference type="InterPro" id="IPR025273">
    <property type="entry name" value="DUF4064"/>
</dbReference>
<organism evidence="5 6">
    <name type="scientific">Staphylococcus muscae</name>
    <dbReference type="NCBI Taxonomy" id="1294"/>
    <lineage>
        <taxon>Bacteria</taxon>
        <taxon>Bacillati</taxon>
        <taxon>Bacillota</taxon>
        <taxon>Bacilli</taxon>
        <taxon>Bacillales</taxon>
        <taxon>Staphylococcaceae</taxon>
        <taxon>Staphylococcus</taxon>
    </lineage>
</organism>
<dbReference type="AlphaFoldDB" id="A0A240C2A7"/>
<dbReference type="RefSeq" id="WP_095116124.1">
    <property type="nucleotide sequence ID" value="NZ_BMCB01000001.1"/>
</dbReference>
<reference evidence="7" key="3">
    <citation type="journal article" date="2019" name="Int. J. Syst. Evol. Microbiol.">
        <title>The Global Catalogue of Microorganisms (GCM) 10K type strain sequencing project: providing services to taxonomists for standard genome sequencing and annotation.</title>
        <authorList>
            <consortium name="The Broad Institute Genomics Platform"/>
            <consortium name="The Broad Institute Genome Sequencing Center for Infectious Disease"/>
            <person name="Wu L."/>
            <person name="Ma J."/>
        </authorList>
    </citation>
    <scope>NUCLEOTIDE SEQUENCE [LARGE SCALE GENOMIC DNA]</scope>
    <source>
        <strain evidence="7">CCM 4175</strain>
    </source>
</reference>
<dbReference type="OrthoDB" id="2414536at2"/>
<evidence type="ECO:0000256" key="2">
    <source>
        <dbReference type="SAM" id="Phobius"/>
    </source>
</evidence>
<proteinExistence type="predicted"/>
<feature type="transmembrane region" description="Helical" evidence="2">
    <location>
        <begin position="37"/>
        <end position="60"/>
    </location>
</feature>
<feature type="domain" description="DUF4064" evidence="3">
    <location>
        <begin position="31"/>
        <end position="134"/>
    </location>
</feature>
<evidence type="ECO:0000313" key="7">
    <source>
        <dbReference type="Proteomes" id="UP000652995"/>
    </source>
</evidence>
<sequence length="171" mass="19211">MSDNYTYQSYETPEQQRTQETQPIPPNKPFKRTVEKVLTWVGLVLHLIWGLLIAFGVSMIPKIQSGSPELRKAMIEEGYDPELFNNVDPTSMIIFAIVMTVIPFILALIAVFLFKKSVLAGILLILAAVLGVVMSGSFIAALLWFVAAIMLFVRKPKDPKYVVSNDERHTI</sequence>
<accession>A0A240C2A7</accession>
<reference evidence="4" key="4">
    <citation type="submission" date="2024-05" db="EMBL/GenBank/DDBJ databases">
        <authorList>
            <person name="Sun Q."/>
            <person name="Sedlacek I."/>
        </authorList>
    </citation>
    <scope>NUCLEOTIDE SEQUENCE</scope>
    <source>
        <strain evidence="4">CCM 4175</strain>
    </source>
</reference>
<feature type="region of interest" description="Disordered" evidence="1">
    <location>
        <begin position="1"/>
        <end position="27"/>
    </location>
</feature>
<gene>
    <name evidence="4" type="ORF">GCM10007183_02230</name>
    <name evidence="5" type="ORF">SAMEA4412661_00727</name>
</gene>
<feature type="compositionally biased region" description="Polar residues" evidence="1">
    <location>
        <begin position="1"/>
        <end position="10"/>
    </location>
</feature>
<reference evidence="4" key="1">
    <citation type="journal article" date="2014" name="Int. J. Syst. Evol. Microbiol.">
        <title>Complete genome of a new Firmicutes species belonging to the dominant human colonic microbiota ('Ruminococcus bicirculans') reveals two chromosomes and a selective capacity to utilize plant glucans.</title>
        <authorList>
            <consortium name="NISC Comparative Sequencing Program"/>
            <person name="Wegmann U."/>
            <person name="Louis P."/>
            <person name="Goesmann A."/>
            <person name="Henrissat B."/>
            <person name="Duncan S.H."/>
            <person name="Flint H.J."/>
        </authorList>
    </citation>
    <scope>NUCLEOTIDE SEQUENCE</scope>
    <source>
        <strain evidence="4">CCM 4175</strain>
    </source>
</reference>